<dbReference type="InterPro" id="IPR035421">
    <property type="entry name" value="Terminase_6C"/>
</dbReference>
<dbReference type="Pfam" id="PF17289">
    <property type="entry name" value="Terminase_6C"/>
    <property type="match status" value="1"/>
</dbReference>
<evidence type="ECO:0000313" key="5">
    <source>
        <dbReference type="EMBL" id="EBW5673784.1"/>
    </source>
</evidence>
<gene>
    <name evidence="5" type="ORF">DPY77_21725</name>
    <name evidence="6" type="ORF">EBC19_21915</name>
</gene>
<organism evidence="6">
    <name type="scientific">Salmonella enterica subsp. enterica serovar London</name>
    <dbReference type="NCBI Taxonomy" id="149390"/>
    <lineage>
        <taxon>Bacteria</taxon>
        <taxon>Pseudomonadati</taxon>
        <taxon>Pseudomonadota</taxon>
        <taxon>Gammaproteobacteria</taxon>
        <taxon>Enterobacterales</taxon>
        <taxon>Enterobacteriaceae</taxon>
        <taxon>Salmonella</taxon>
    </lineage>
</organism>
<proteinExistence type="predicted"/>
<dbReference type="Gene3D" id="3.40.50.300">
    <property type="entry name" value="P-loop containing nucleotide triphosphate hydrolases"/>
    <property type="match status" value="1"/>
</dbReference>
<evidence type="ECO:0000256" key="1">
    <source>
        <dbReference type="ARBA" id="ARBA00022612"/>
    </source>
</evidence>
<protein>
    <submittedName>
        <fullName evidence="6">Terminase</fullName>
    </submittedName>
</protein>
<comment type="caution">
    <text evidence="6">The sequence shown here is derived from an EMBL/GenBank/DDBJ whole genome shotgun (WGS) entry which is preliminary data.</text>
</comment>
<sequence length="602" mass="68840">MQMAYSQEIIDKARALYLQRNSPREIRDRLKLASVRVVYYWATKFEWYTALERDGVENVIAERVALLARRDHKSPEEAEELDRLIGHHVKLMGMRYKHLEAMAGVSARTVAASEDDAESFIADESGRGGNGRKGGKRKRPPKANDVSELTAESFQPVIDKLYGFQKTLRANKHRRRRNLLKARQIGATWYFALEAFEDAVLTGDTQIFISASKRQALVFRTYIAKIAMEYFGIPIKGDPIRLSNLAEIFFLATNSNTAQSNSGHLYIDEYMWISRFSTLNAVASPMTTRKKWRMTWFSTPSAKTHEGYLLWSGESWRKGNAARKDVEFPSFDEYRDGGRECPDGVWRYVVTIEDAVAGGIDDIDIDELRETYSKADFDMLYMCVFVDDKDSIFSFSQLLKCGVDISTWEDFHPGEEHPFGNREVWGGFDPARTGDTATFVVIGVPIVAVERYRVLEVFRWKGLSLVWMAEQIHTIKSRYNMTYIGIDVTGMGIGVFEMVQGFARREAKAIHYSVESKNRLVMKMLDVVDTDRIEWSENQKEIATAFLQVKKTTTASGNAMTFVADRNNENGHADIFFAIAHAMDNEPLNYRTRRKSTWVLPS</sequence>
<evidence type="ECO:0000259" key="3">
    <source>
        <dbReference type="Pfam" id="PF06056"/>
    </source>
</evidence>
<keyword evidence="1" id="KW-1188">Viral release from host cell</keyword>
<name>A0A5X2XLE4_SALET</name>
<dbReference type="InterPro" id="IPR027417">
    <property type="entry name" value="P-loop_NTPase"/>
</dbReference>
<evidence type="ECO:0000313" key="6">
    <source>
        <dbReference type="EMBL" id="EBZ4208002.1"/>
    </source>
</evidence>
<dbReference type="Gene3D" id="3.30.420.240">
    <property type="match status" value="1"/>
</dbReference>
<dbReference type="Pfam" id="PF03237">
    <property type="entry name" value="Terminase_6N"/>
    <property type="match status" value="1"/>
</dbReference>
<dbReference type="InterPro" id="IPR010332">
    <property type="entry name" value="ATPase_terminase-su_N"/>
</dbReference>
<evidence type="ECO:0000259" key="4">
    <source>
        <dbReference type="Pfam" id="PF17289"/>
    </source>
</evidence>
<reference evidence="6" key="1">
    <citation type="submission" date="2018-10" db="EMBL/GenBank/DDBJ databases">
        <authorList>
            <person name="Ashton P.M."/>
            <person name="Dallman T."/>
            <person name="Nair S."/>
            <person name="De Pinna E."/>
            <person name="Peters T."/>
            <person name="Grant K."/>
        </authorList>
    </citation>
    <scope>NUCLEOTIDE SEQUENCE</scope>
    <source>
        <strain evidence="5">196404</strain>
        <strain evidence="6">623457</strain>
    </source>
</reference>
<dbReference type="EMBL" id="AAHISR010000033">
    <property type="protein sequence ID" value="EBW5673784.1"/>
    <property type="molecule type" value="Genomic_DNA"/>
</dbReference>
<feature type="region of interest" description="Disordered" evidence="2">
    <location>
        <begin position="121"/>
        <end position="147"/>
    </location>
</feature>
<feature type="domain" description="Terminase large subunit gp17-like C-terminal" evidence="4">
    <location>
        <begin position="426"/>
        <end position="585"/>
    </location>
</feature>
<feature type="domain" description="Terminase ATPase subunit N-terminal" evidence="3">
    <location>
        <begin position="9"/>
        <end position="64"/>
    </location>
</feature>
<evidence type="ECO:0000256" key="2">
    <source>
        <dbReference type="SAM" id="MobiDB-lite"/>
    </source>
</evidence>
<dbReference type="Pfam" id="PF06056">
    <property type="entry name" value="Terminase_5"/>
    <property type="match status" value="1"/>
</dbReference>
<dbReference type="EMBL" id="AAHRBT010000032">
    <property type="protein sequence ID" value="EBZ4208002.1"/>
    <property type="molecule type" value="Genomic_DNA"/>
</dbReference>
<dbReference type="AlphaFoldDB" id="A0A5X2XLE4"/>
<accession>A0A5X2XLE4</accession>